<name>A0A7X8TK97_9MICC</name>
<dbReference type="Proteomes" id="UP000523139">
    <property type="component" value="Unassembled WGS sequence"/>
</dbReference>
<dbReference type="AlphaFoldDB" id="A0A7X8TK97"/>
<proteinExistence type="predicted"/>
<keyword evidence="2" id="KW-1185">Reference proteome</keyword>
<evidence type="ECO:0000313" key="2">
    <source>
        <dbReference type="Proteomes" id="UP000523139"/>
    </source>
</evidence>
<accession>A0A7X8TK97</accession>
<evidence type="ECO:0000313" key="1">
    <source>
        <dbReference type="EMBL" id="NLS10126.1"/>
    </source>
</evidence>
<protein>
    <submittedName>
        <fullName evidence="1">Uncharacterized protein</fullName>
    </submittedName>
</protein>
<organism evidence="1 2">
    <name type="scientific">Nesterenkonia sedimenti</name>
    <dbReference type="NCBI Taxonomy" id="1463632"/>
    <lineage>
        <taxon>Bacteria</taxon>
        <taxon>Bacillati</taxon>
        <taxon>Actinomycetota</taxon>
        <taxon>Actinomycetes</taxon>
        <taxon>Micrococcales</taxon>
        <taxon>Micrococcaceae</taxon>
        <taxon>Nesterenkonia</taxon>
    </lineage>
</organism>
<dbReference type="EMBL" id="JABAHY010000007">
    <property type="protein sequence ID" value="NLS10126.1"/>
    <property type="molecule type" value="Genomic_DNA"/>
</dbReference>
<reference evidence="1 2" key="1">
    <citation type="submission" date="2020-04" db="EMBL/GenBank/DDBJ databases">
        <title>Nesterenkonia sp. nov., isolated from marine sediment.</title>
        <authorList>
            <person name="Zhang G."/>
        </authorList>
    </citation>
    <scope>NUCLEOTIDE SEQUENCE [LARGE SCALE GENOMIC DNA]</scope>
    <source>
        <strain evidence="1 2">MY13</strain>
    </source>
</reference>
<comment type="caution">
    <text evidence="1">The sequence shown here is derived from an EMBL/GenBank/DDBJ whole genome shotgun (WGS) entry which is preliminary data.</text>
</comment>
<gene>
    <name evidence="1" type="ORF">HGQ17_08970</name>
</gene>
<sequence>MTPSTPSPQPMKPGSAGRLWAPDLRELEELFDVTFRHHIGDLDQEHSTDKGSSMVVSDEETALQCGRPTACCCQEPEIDSLTEAGLYRLEEVLDDADFEVVPAPWAVKQRLRAMLAAKDISAVQNARIDF</sequence>